<dbReference type="InterPro" id="IPR024084">
    <property type="entry name" value="IsoPropMal-DH-like_dom"/>
</dbReference>
<dbReference type="EMBL" id="BJXA01000028">
    <property type="protein sequence ID" value="GEM39773.1"/>
    <property type="molecule type" value="Genomic_DNA"/>
</dbReference>
<comment type="cofactor">
    <cofactor evidence="2">
        <name>Mg(2+)</name>
        <dbReference type="ChEBI" id="CHEBI:18420"/>
    </cofactor>
</comment>
<dbReference type="PANTHER" id="PTHR43275:SF1">
    <property type="entry name" value="D-MALATE DEHYDROGENASE [DECARBOXYLATING]"/>
    <property type="match status" value="1"/>
</dbReference>
<evidence type="ECO:0000256" key="1">
    <source>
        <dbReference type="ARBA" id="ARBA00001936"/>
    </source>
</evidence>
<evidence type="ECO:0000259" key="7">
    <source>
        <dbReference type="SMART" id="SM01329"/>
    </source>
</evidence>
<dbReference type="Gene3D" id="3.40.718.10">
    <property type="entry name" value="Isopropylmalate Dehydrogenase"/>
    <property type="match status" value="1"/>
</dbReference>
<dbReference type="Pfam" id="PF00180">
    <property type="entry name" value="Iso_dh"/>
    <property type="match status" value="1"/>
</dbReference>
<feature type="domain" description="Isopropylmalate dehydrogenase-like" evidence="7">
    <location>
        <begin position="3"/>
        <end position="336"/>
    </location>
</feature>
<evidence type="ECO:0000256" key="6">
    <source>
        <dbReference type="ARBA" id="ARBA00023211"/>
    </source>
</evidence>
<sequence length="340" mass="35973">MSIVSVLPGDGIGPEVIEQAVLTLDALGLGLEFDVLDHVNADTYLRTGTALSDKDFDRIKASDAALLGAVGDARADAEYARGVLLRLRFDLDLYVNLRPAALSHDRLSPLRDEARRQIDCVVIRENTEGLYTGIGGRLRPATTHEVAIDAEINTWHGVSRILDFAFAVARRSVCMVDKSNAVRNGGALWQRCWTDAVRRHPEVTTSHLYVDAAVMKLVADPTAFDVIVTNNSYGDIISDLTAELAGGLGTAASANINGSTGFGLFEPVHGTAPDIAGVGVANPMGAILTAALLIERLGHADAAHTLRRAVQHVIATGLGTPDLGGNLSTKDTGAAIRAQL</sequence>
<proteinExistence type="predicted"/>
<dbReference type="Proteomes" id="UP000321424">
    <property type="component" value="Unassembled WGS sequence"/>
</dbReference>
<dbReference type="SMART" id="SM01329">
    <property type="entry name" value="Iso_dh"/>
    <property type="match status" value="1"/>
</dbReference>
<gene>
    <name evidence="8" type="ORF">NN4_42920</name>
</gene>
<comment type="caution">
    <text evidence="8">The sequence shown here is derived from an EMBL/GenBank/DDBJ whole genome shotgun (WGS) entry which is preliminary data.</text>
</comment>
<evidence type="ECO:0000256" key="3">
    <source>
        <dbReference type="ARBA" id="ARBA00022723"/>
    </source>
</evidence>
<keyword evidence="4" id="KW-0560">Oxidoreductase</keyword>
<comment type="cofactor">
    <cofactor evidence="1">
        <name>Mn(2+)</name>
        <dbReference type="ChEBI" id="CHEBI:29035"/>
    </cofactor>
</comment>
<name>A0A511MGF8_9NOCA</name>
<evidence type="ECO:0000256" key="2">
    <source>
        <dbReference type="ARBA" id="ARBA00001946"/>
    </source>
</evidence>
<dbReference type="OrthoDB" id="5289857at2"/>
<organism evidence="8 9">
    <name type="scientific">Nocardia ninae NBRC 108245</name>
    <dbReference type="NCBI Taxonomy" id="1210091"/>
    <lineage>
        <taxon>Bacteria</taxon>
        <taxon>Bacillati</taxon>
        <taxon>Actinomycetota</taxon>
        <taxon>Actinomycetes</taxon>
        <taxon>Mycobacteriales</taxon>
        <taxon>Nocardiaceae</taxon>
        <taxon>Nocardia</taxon>
    </lineage>
</organism>
<accession>A0A511MGF8</accession>
<protein>
    <submittedName>
        <fullName evidence="8">3-isopropylmalate dehydrogenase</fullName>
    </submittedName>
</protein>
<keyword evidence="9" id="KW-1185">Reference proteome</keyword>
<dbReference type="PANTHER" id="PTHR43275">
    <property type="entry name" value="D-MALATE DEHYDROGENASE [DECARBOXYLATING]"/>
    <property type="match status" value="1"/>
</dbReference>
<dbReference type="AlphaFoldDB" id="A0A511MGF8"/>
<keyword evidence="5" id="KW-0520">NAD</keyword>
<evidence type="ECO:0000256" key="5">
    <source>
        <dbReference type="ARBA" id="ARBA00023027"/>
    </source>
</evidence>
<dbReference type="SUPFAM" id="SSF53659">
    <property type="entry name" value="Isocitrate/Isopropylmalate dehydrogenase-like"/>
    <property type="match status" value="1"/>
</dbReference>
<dbReference type="GO" id="GO:0016491">
    <property type="term" value="F:oxidoreductase activity"/>
    <property type="evidence" value="ECO:0007669"/>
    <property type="project" value="UniProtKB-KW"/>
</dbReference>
<keyword evidence="3" id="KW-0479">Metal-binding</keyword>
<reference evidence="8 9" key="1">
    <citation type="submission" date="2019-07" db="EMBL/GenBank/DDBJ databases">
        <title>Whole genome shotgun sequence of Nocardia ninae NBRC 108245.</title>
        <authorList>
            <person name="Hosoyama A."/>
            <person name="Uohara A."/>
            <person name="Ohji S."/>
            <person name="Ichikawa N."/>
        </authorList>
    </citation>
    <scope>NUCLEOTIDE SEQUENCE [LARGE SCALE GENOMIC DNA]</scope>
    <source>
        <strain evidence="8 9">NBRC 108245</strain>
    </source>
</reference>
<dbReference type="RefSeq" id="WP_147134063.1">
    <property type="nucleotide sequence ID" value="NZ_BJXA01000028.1"/>
</dbReference>
<evidence type="ECO:0000313" key="9">
    <source>
        <dbReference type="Proteomes" id="UP000321424"/>
    </source>
</evidence>
<keyword evidence="6" id="KW-0464">Manganese</keyword>
<evidence type="ECO:0000256" key="4">
    <source>
        <dbReference type="ARBA" id="ARBA00023002"/>
    </source>
</evidence>
<dbReference type="InterPro" id="IPR050501">
    <property type="entry name" value="ICDH/IPMDH"/>
</dbReference>
<evidence type="ECO:0000313" key="8">
    <source>
        <dbReference type="EMBL" id="GEM39773.1"/>
    </source>
</evidence>
<dbReference type="GO" id="GO:0046872">
    <property type="term" value="F:metal ion binding"/>
    <property type="evidence" value="ECO:0007669"/>
    <property type="project" value="UniProtKB-KW"/>
</dbReference>